<feature type="region of interest" description="Disordered" evidence="1">
    <location>
        <begin position="674"/>
        <end position="760"/>
    </location>
</feature>
<dbReference type="Gene3D" id="1.25.40.470">
    <property type="match status" value="1"/>
</dbReference>
<protein>
    <submittedName>
        <fullName evidence="2">Uncharacterized protein</fullName>
    </submittedName>
</protein>
<feature type="compositionally biased region" description="Pro residues" evidence="1">
    <location>
        <begin position="682"/>
        <end position="707"/>
    </location>
</feature>
<dbReference type="EMBL" id="BDIP01000340">
    <property type="protein sequence ID" value="GIQ81231.1"/>
    <property type="molecule type" value="Genomic_DNA"/>
</dbReference>
<name>A0A9K3CRD1_9EUKA</name>
<feature type="compositionally biased region" description="Basic and acidic residues" evidence="1">
    <location>
        <begin position="79"/>
        <end position="90"/>
    </location>
</feature>
<dbReference type="GO" id="GO:0005929">
    <property type="term" value="C:cilium"/>
    <property type="evidence" value="ECO:0007669"/>
    <property type="project" value="TreeGrafter"/>
</dbReference>
<feature type="region of interest" description="Disordered" evidence="1">
    <location>
        <begin position="1016"/>
        <end position="1036"/>
    </location>
</feature>
<accession>A0A9K3CRD1</accession>
<gene>
    <name evidence="2" type="ORF">KIPB_002157</name>
</gene>
<feature type="region of interest" description="Disordered" evidence="1">
    <location>
        <begin position="60"/>
        <end position="135"/>
    </location>
</feature>
<dbReference type="Proteomes" id="UP000265618">
    <property type="component" value="Unassembled WGS sequence"/>
</dbReference>
<dbReference type="InterPro" id="IPR040379">
    <property type="entry name" value="WDR19/dyf-2"/>
</dbReference>
<organism evidence="2 3">
    <name type="scientific">Kipferlia bialata</name>
    <dbReference type="NCBI Taxonomy" id="797122"/>
    <lineage>
        <taxon>Eukaryota</taxon>
        <taxon>Metamonada</taxon>
        <taxon>Carpediemonas-like organisms</taxon>
        <taxon>Kipferlia</taxon>
    </lineage>
</organism>
<evidence type="ECO:0000313" key="3">
    <source>
        <dbReference type="Proteomes" id="UP000265618"/>
    </source>
</evidence>
<dbReference type="GO" id="GO:0060271">
    <property type="term" value="P:cilium assembly"/>
    <property type="evidence" value="ECO:0007669"/>
    <property type="project" value="TreeGrafter"/>
</dbReference>
<feature type="compositionally biased region" description="Basic and acidic residues" evidence="1">
    <location>
        <begin position="1016"/>
        <end position="1029"/>
    </location>
</feature>
<reference evidence="2 3" key="1">
    <citation type="journal article" date="2018" name="PLoS ONE">
        <title>The draft genome of Kipferlia bialata reveals reductive genome evolution in fornicate parasites.</title>
        <authorList>
            <person name="Tanifuji G."/>
            <person name="Takabayashi S."/>
            <person name="Kume K."/>
            <person name="Takagi M."/>
            <person name="Nakayama T."/>
            <person name="Kamikawa R."/>
            <person name="Inagaki Y."/>
            <person name="Hashimoto T."/>
        </authorList>
    </citation>
    <scope>NUCLEOTIDE SEQUENCE [LARGE SCALE GENOMIC DNA]</scope>
    <source>
        <strain evidence="2">NY0173</strain>
    </source>
</reference>
<keyword evidence="3" id="KW-1185">Reference proteome</keyword>
<proteinExistence type="predicted"/>
<comment type="caution">
    <text evidence="2">The sequence shown here is derived from an EMBL/GenBank/DDBJ whole genome shotgun (WGS) entry which is preliminary data.</text>
</comment>
<dbReference type="GO" id="GO:0030991">
    <property type="term" value="C:intraciliary transport particle A"/>
    <property type="evidence" value="ECO:0007669"/>
    <property type="project" value="TreeGrafter"/>
</dbReference>
<dbReference type="AlphaFoldDB" id="A0A9K3CRD1"/>
<evidence type="ECO:0000313" key="2">
    <source>
        <dbReference type="EMBL" id="GIQ81231.1"/>
    </source>
</evidence>
<evidence type="ECO:0000256" key="1">
    <source>
        <dbReference type="SAM" id="MobiDB-lite"/>
    </source>
</evidence>
<sequence length="1073" mass="115842">MYAWHVDTLPTAVDRELLLTKPSAADPVVAVALAADTLFMARKTGVIECLSLPSLDPLGTMHRQDAMPPRGSPMMRAKRLAETPPRRENGGRPPLPPTSAETPTVRGSTHTHATLIPPGPEGVAGGEGSVGEASRCSTRGEVDISGVVASLSVSSDLGCVSVVLEDGTLLAYRRDVQEMVHHKDAVQSIMRSMETSPGTGKGSPGVYKGMDDADVDDTLDMADYRWDSRFDDVPPCVGVMWSRDDPAMCVIEHTHSSRVGLLGPSTLHLDPPSEGYVPVGVYGLTATCIRCDDASRDPLAPRQDHLLEAYPALVSEIAEYLDQAPDTLSEEQGFLVGTVPGQDSDTDKDKGREGNGRRTANSSVIGTDGDGSLSDHLANAMLRAQELNNKHLWQLVANKALKAGQHRHAREAFRRAGDFSGYSFCVFLTRQVKDQDVREAELRAHLGDIGQAEATLIKAGKNNARLRMLERFGNWRAILAHKDASERAFTWANQEAGAYFSRHGKHTPALRHYTATGDIYSIGCTLISLSEWDQLSTLIEDTEPQGREGQRAMVQLGDKLCLHGVSSLAVRAYEKGGETQRAVSYAVANHCYSLLGPLLRRHPQTAALLRPGLLARAEEQVSAVSVVSGVDTHPSVLEGITLMHALGAHDRICTTAYRSAIRCGSSLSTLTPLALGLGDASPPSPSPRRSPSPPPLPRVPGSQPPTPRNNKSRRGKSKGKEKDKGSNPRAMARSTSVPTPELYIETGDSDSISPTPTPPISPSDRVVSCFERCHQLLVLAYTHALQRRVDTEEGDALSAAMQEGEVDRGYVPTDTVFRALFRVTLVAQALRCIESGDYDSALQLSCSVVFPFGLAHEPEGDILDYDHESDTPISGKASHMPSTRDMDHALARLVLPVVATSALSVNNMHIASDALTLLEYHPAFTEEEQKQFQRLGYQLFSRATVPPYVSSDRDSFQCPKCDSPIPAVGHVCKECLSAVPLCALSGHPILKDQSFLQCTRCRCCVLETGRLVSRQSDRIASRQSDRDEGVIASDAPTPLSAPTPLCPVCHGVGTFLSGDYSALDGSAYGWEPL</sequence>
<dbReference type="PANTHER" id="PTHR14920">
    <property type="entry name" value="OSMOTIC AVOIDANCE ABNORMAL PROTEIN 1/WD REPEAT MEMBRANE PROTEIN"/>
    <property type="match status" value="1"/>
</dbReference>
<dbReference type="GO" id="GO:0035721">
    <property type="term" value="P:intraciliary retrograde transport"/>
    <property type="evidence" value="ECO:0007669"/>
    <property type="project" value="InterPro"/>
</dbReference>
<feature type="compositionally biased region" description="Basic and acidic residues" evidence="1">
    <location>
        <begin position="345"/>
        <end position="356"/>
    </location>
</feature>
<feature type="region of interest" description="Disordered" evidence="1">
    <location>
        <begin position="336"/>
        <end position="368"/>
    </location>
</feature>
<dbReference type="PANTHER" id="PTHR14920:SF3">
    <property type="entry name" value="WD REPEAT-CONTAINING PROTEIN 35-LIKE PROTEIN"/>
    <property type="match status" value="1"/>
</dbReference>
<feature type="compositionally biased region" description="Polar residues" evidence="1">
    <location>
        <begin position="99"/>
        <end position="112"/>
    </location>
</feature>